<dbReference type="EMBL" id="CP114014">
    <property type="protein sequence ID" value="XAY06180.1"/>
    <property type="molecule type" value="Genomic_DNA"/>
</dbReference>
<protein>
    <recommendedName>
        <fullName evidence="3">Lipoprotein</fullName>
    </recommendedName>
</protein>
<reference evidence="2" key="1">
    <citation type="submission" date="2022-12" db="EMBL/GenBank/DDBJ databases">
        <title>Paraconexibacter alkalitolerans sp. nov. and Baekduia alba sp. nov., isolated from soil and emended description of the genera Paraconexibacter (Chun et al., 2020) and Baekduia (An et al., 2020).</title>
        <authorList>
            <person name="Vieira S."/>
            <person name="Huber K.J."/>
            <person name="Geppert A."/>
            <person name="Wolf J."/>
            <person name="Neumann-Schaal M."/>
            <person name="Muesken M."/>
            <person name="Overmann J."/>
        </authorList>
    </citation>
    <scope>NUCLEOTIDE SEQUENCE</scope>
    <source>
        <strain evidence="2">AEG42_29</strain>
    </source>
</reference>
<gene>
    <name evidence="2" type="ORF">DSM112329_03044</name>
</gene>
<dbReference type="RefSeq" id="WP_354697417.1">
    <property type="nucleotide sequence ID" value="NZ_CP114014.1"/>
</dbReference>
<evidence type="ECO:0008006" key="3">
    <source>
        <dbReference type="Google" id="ProtNLM"/>
    </source>
</evidence>
<evidence type="ECO:0000313" key="2">
    <source>
        <dbReference type="EMBL" id="XAY06180.1"/>
    </source>
</evidence>
<dbReference type="AlphaFoldDB" id="A0AAU7AXZ4"/>
<dbReference type="KEGG" id="parq:DSM112329_03044"/>
<dbReference type="PROSITE" id="PS51257">
    <property type="entry name" value="PROKAR_LIPOPROTEIN"/>
    <property type="match status" value="1"/>
</dbReference>
<name>A0AAU7AXZ4_9ACTN</name>
<proteinExistence type="predicted"/>
<sequence length="196" mass="20918">MTASRSARRSLCTLPLLLALVASGCGKERQPSPDVKTPGPVYGSENVRYPAAGLEFPQAPSGWSRSLAAAPAIVTIATGEATIGIFRYPRTEALPKTKKDLDNAATALIAAAKARDPSFTELKRARLKVDGQPAVQIRGTETIAGKPRTVRTTHIYAFGGEIVVDAYAPEKDFRRVDTQAFRPLVASMKITAPTSP</sequence>
<feature type="signal peptide" evidence="1">
    <location>
        <begin position="1"/>
        <end position="24"/>
    </location>
</feature>
<feature type="chain" id="PRO_5043560021" description="Lipoprotein" evidence="1">
    <location>
        <begin position="25"/>
        <end position="196"/>
    </location>
</feature>
<keyword evidence="1" id="KW-0732">Signal</keyword>
<evidence type="ECO:0000256" key="1">
    <source>
        <dbReference type="SAM" id="SignalP"/>
    </source>
</evidence>
<organism evidence="2">
    <name type="scientific">Paraconexibacter sp. AEG42_29</name>
    <dbReference type="NCBI Taxonomy" id="2997339"/>
    <lineage>
        <taxon>Bacteria</taxon>
        <taxon>Bacillati</taxon>
        <taxon>Actinomycetota</taxon>
        <taxon>Thermoleophilia</taxon>
        <taxon>Solirubrobacterales</taxon>
        <taxon>Paraconexibacteraceae</taxon>
        <taxon>Paraconexibacter</taxon>
    </lineage>
</organism>
<dbReference type="Gene3D" id="3.40.1000.10">
    <property type="entry name" value="Mog1/PsbP, alpha/beta/alpha sandwich"/>
    <property type="match status" value="1"/>
</dbReference>
<accession>A0AAU7AXZ4</accession>